<feature type="domain" description="DUF7358" evidence="2">
    <location>
        <begin position="31"/>
        <end position="117"/>
    </location>
</feature>
<dbReference type="Proteomes" id="UP000324897">
    <property type="component" value="Unassembled WGS sequence"/>
</dbReference>
<protein>
    <recommendedName>
        <fullName evidence="2">DUF7358 domain-containing protein</fullName>
    </recommendedName>
</protein>
<dbReference type="EMBL" id="RWGY01000031">
    <property type="protein sequence ID" value="TVU15473.1"/>
    <property type="molecule type" value="Genomic_DNA"/>
</dbReference>
<evidence type="ECO:0000259" key="2">
    <source>
        <dbReference type="Pfam" id="PF24057"/>
    </source>
</evidence>
<keyword evidence="1" id="KW-1133">Transmembrane helix</keyword>
<evidence type="ECO:0000256" key="1">
    <source>
        <dbReference type="SAM" id="Phobius"/>
    </source>
</evidence>
<keyword evidence="1" id="KW-0472">Membrane</keyword>
<reference evidence="3 4" key="1">
    <citation type="journal article" date="2019" name="Sci. Rep.">
        <title>A high-quality genome of Eragrostis curvula grass provides insights into Poaceae evolution and supports new strategies to enhance forage quality.</title>
        <authorList>
            <person name="Carballo J."/>
            <person name="Santos B.A.C.M."/>
            <person name="Zappacosta D."/>
            <person name="Garbus I."/>
            <person name="Selva J.P."/>
            <person name="Gallo C.A."/>
            <person name="Diaz A."/>
            <person name="Albertini E."/>
            <person name="Caccamo M."/>
            <person name="Echenique V."/>
        </authorList>
    </citation>
    <scope>NUCLEOTIDE SEQUENCE [LARGE SCALE GENOMIC DNA]</scope>
    <source>
        <strain evidence="4">cv. Victoria</strain>
        <tissue evidence="3">Leaf</tissue>
    </source>
</reference>
<dbReference type="AlphaFoldDB" id="A0A5J9TVN7"/>
<evidence type="ECO:0000313" key="3">
    <source>
        <dbReference type="EMBL" id="TVU15473.1"/>
    </source>
</evidence>
<comment type="caution">
    <text evidence="3">The sequence shown here is derived from an EMBL/GenBank/DDBJ whole genome shotgun (WGS) entry which is preliminary data.</text>
</comment>
<feature type="non-terminal residue" evidence="3">
    <location>
        <position position="1"/>
    </location>
</feature>
<keyword evidence="1" id="KW-0812">Transmembrane</keyword>
<dbReference type="OrthoDB" id="696406at2759"/>
<organism evidence="3 4">
    <name type="scientific">Eragrostis curvula</name>
    <name type="common">weeping love grass</name>
    <dbReference type="NCBI Taxonomy" id="38414"/>
    <lineage>
        <taxon>Eukaryota</taxon>
        <taxon>Viridiplantae</taxon>
        <taxon>Streptophyta</taxon>
        <taxon>Embryophyta</taxon>
        <taxon>Tracheophyta</taxon>
        <taxon>Spermatophyta</taxon>
        <taxon>Magnoliopsida</taxon>
        <taxon>Liliopsida</taxon>
        <taxon>Poales</taxon>
        <taxon>Poaceae</taxon>
        <taxon>PACMAD clade</taxon>
        <taxon>Chloridoideae</taxon>
        <taxon>Eragrostideae</taxon>
        <taxon>Eragrostidinae</taxon>
        <taxon>Eragrostis</taxon>
    </lineage>
</organism>
<keyword evidence="4" id="KW-1185">Reference proteome</keyword>
<accession>A0A5J9TVN7</accession>
<evidence type="ECO:0000313" key="4">
    <source>
        <dbReference type="Proteomes" id="UP000324897"/>
    </source>
</evidence>
<gene>
    <name evidence="3" type="ORF">EJB05_38995</name>
</gene>
<feature type="transmembrane region" description="Helical" evidence="1">
    <location>
        <begin position="36"/>
        <end position="58"/>
    </location>
</feature>
<dbReference type="InterPro" id="IPR055782">
    <property type="entry name" value="DUF7358"/>
</dbReference>
<sequence length="137" mass="14077">MGSASSRVGETSSAAATRTRTRTRTMLFGLRGLRRWSVALAAVSVAAAAVGAVTEALVLRERCGMREKAAVGAVAAVAVARIAAMVGMARAQEVTAVAVASDADRAEAPTQDFAKRETGVGRHCLISLSTLSQVSEC</sequence>
<name>A0A5J9TVN7_9POAL</name>
<dbReference type="Pfam" id="PF24057">
    <property type="entry name" value="DUF7358"/>
    <property type="match status" value="1"/>
</dbReference>
<dbReference type="Gramene" id="TVU15473">
    <property type="protein sequence ID" value="TVU15473"/>
    <property type="gene ID" value="EJB05_38995"/>
</dbReference>
<proteinExistence type="predicted"/>